<name>A0A8J2Z5D5_9GAMM</name>
<keyword evidence="4" id="KW-1185">Reference proteome</keyword>
<dbReference type="EMBL" id="BMJS01000022">
    <property type="protein sequence ID" value="GGG01682.1"/>
    <property type="molecule type" value="Genomic_DNA"/>
</dbReference>
<evidence type="ECO:0000256" key="2">
    <source>
        <dbReference type="RuleBase" id="RU362080"/>
    </source>
</evidence>
<dbReference type="RefSeq" id="WP_117003172.1">
    <property type="nucleotide sequence ID" value="NZ_BMJS01000022.1"/>
</dbReference>
<accession>A0A8J2Z5D5</accession>
<dbReference type="InterPro" id="IPR006442">
    <property type="entry name" value="Antitoxin_Phd/YefM"/>
</dbReference>
<dbReference type="AlphaFoldDB" id="A0A8J2Z5D5"/>
<protein>
    <recommendedName>
        <fullName evidence="2">Antitoxin</fullName>
    </recommendedName>
</protein>
<sequence>MHHIYGIGDAKQNFPKLINLVSTSGEEILITRDKKLVAKIIPVEKKKRIIGKLSKTAYYMAEDFDAPNDAIDQLFYGE</sequence>
<evidence type="ECO:0000313" key="4">
    <source>
        <dbReference type="Proteomes" id="UP000636949"/>
    </source>
</evidence>
<evidence type="ECO:0000256" key="1">
    <source>
        <dbReference type="ARBA" id="ARBA00009981"/>
    </source>
</evidence>
<comment type="similarity">
    <text evidence="1 2">Belongs to the phD/YefM antitoxin family.</text>
</comment>
<dbReference type="OrthoDB" id="557859at2"/>
<reference evidence="3" key="2">
    <citation type="submission" date="2020-09" db="EMBL/GenBank/DDBJ databases">
        <authorList>
            <person name="Sun Q."/>
            <person name="Zhou Y."/>
        </authorList>
    </citation>
    <scope>NUCLEOTIDE SEQUENCE</scope>
    <source>
        <strain evidence="3">CGMCC 1.15758</strain>
    </source>
</reference>
<comment type="function">
    <text evidence="2">Antitoxin component of a type II toxin-antitoxin (TA) system.</text>
</comment>
<reference evidence="3" key="1">
    <citation type="journal article" date="2014" name="Int. J. Syst. Evol. Microbiol.">
        <title>Complete genome sequence of Corynebacterium casei LMG S-19264T (=DSM 44701T), isolated from a smear-ripened cheese.</title>
        <authorList>
            <consortium name="US DOE Joint Genome Institute (JGI-PGF)"/>
            <person name="Walter F."/>
            <person name="Albersmeier A."/>
            <person name="Kalinowski J."/>
            <person name="Ruckert C."/>
        </authorList>
    </citation>
    <scope>NUCLEOTIDE SEQUENCE</scope>
    <source>
        <strain evidence="3">CGMCC 1.15758</strain>
    </source>
</reference>
<dbReference type="Gene3D" id="3.40.1620.10">
    <property type="entry name" value="YefM-like domain"/>
    <property type="match status" value="1"/>
</dbReference>
<dbReference type="InterPro" id="IPR036165">
    <property type="entry name" value="YefM-like_sf"/>
</dbReference>
<evidence type="ECO:0000313" key="3">
    <source>
        <dbReference type="EMBL" id="GGG01682.1"/>
    </source>
</evidence>
<dbReference type="Proteomes" id="UP000636949">
    <property type="component" value="Unassembled WGS sequence"/>
</dbReference>
<gene>
    <name evidence="3" type="ORF">GCM10010995_18950</name>
</gene>
<proteinExistence type="inferred from homology"/>
<dbReference type="Pfam" id="PF02604">
    <property type="entry name" value="PhdYeFM_antitox"/>
    <property type="match status" value="1"/>
</dbReference>
<dbReference type="SUPFAM" id="SSF143120">
    <property type="entry name" value="YefM-like"/>
    <property type="match status" value="1"/>
</dbReference>
<organism evidence="3 4">
    <name type="scientific">Cysteiniphilum litorale</name>
    <dbReference type="NCBI Taxonomy" id="2056700"/>
    <lineage>
        <taxon>Bacteria</taxon>
        <taxon>Pseudomonadati</taxon>
        <taxon>Pseudomonadota</taxon>
        <taxon>Gammaproteobacteria</taxon>
        <taxon>Thiotrichales</taxon>
        <taxon>Fastidiosibacteraceae</taxon>
        <taxon>Cysteiniphilum</taxon>
    </lineage>
</organism>
<comment type="caution">
    <text evidence="3">The sequence shown here is derived from an EMBL/GenBank/DDBJ whole genome shotgun (WGS) entry which is preliminary data.</text>
</comment>